<reference evidence="3 4" key="1">
    <citation type="submission" date="2019-06" db="EMBL/GenBank/DDBJ databases">
        <title>Sequencing the genomes of 1000 actinobacteria strains.</title>
        <authorList>
            <person name="Klenk H.-P."/>
        </authorList>
    </citation>
    <scope>NUCLEOTIDE SEQUENCE [LARGE SCALE GENOMIC DNA]</scope>
    <source>
        <strain evidence="3 4">DSM 24683</strain>
    </source>
</reference>
<dbReference type="Proteomes" id="UP000318380">
    <property type="component" value="Unassembled WGS sequence"/>
</dbReference>
<dbReference type="OrthoDB" id="3805742at2"/>
<keyword evidence="2" id="KW-1133">Transmembrane helix</keyword>
<evidence type="ECO:0000313" key="4">
    <source>
        <dbReference type="Proteomes" id="UP000318380"/>
    </source>
</evidence>
<accession>A0A561BPQ6</accession>
<proteinExistence type="predicted"/>
<keyword evidence="2" id="KW-0472">Membrane</keyword>
<evidence type="ECO:0000256" key="1">
    <source>
        <dbReference type="SAM" id="MobiDB-lite"/>
    </source>
</evidence>
<name>A0A561BPQ6_9ACTN</name>
<feature type="compositionally biased region" description="Gly residues" evidence="1">
    <location>
        <begin position="164"/>
        <end position="176"/>
    </location>
</feature>
<comment type="caution">
    <text evidence="3">The sequence shown here is derived from an EMBL/GenBank/DDBJ whole genome shotgun (WGS) entry which is preliminary data.</text>
</comment>
<sequence>MTSTPEINGYRFDQRLLDHPLAEIWRGRSFTGMEVVALVLSEAGAADPVVRERLDQASRVAALEPGRQQTPLWAANLTAVRPYAITQLVPGESGAERLIDPLDGLIGNDTASVDAVRAQLAQYGAAPIPAEAVQATAQDAQPLADPTQTHAPATGPETDLATGASGGSLGADGADGGDATDEDGERKRPWMYVAAVAAVLVVFSVTFSAGAAIGAAVKDDGQAPQSAPPVAVSPSPLPTPILLPGIPKPSGITYVPPAVGFEGLTGVSYEKGADIQVVDDLGLPFNFGFPAPPIADERIAAESSSIIYRRVTNSDPRNARLDVRIAVHPCRDLAGCLADRAGFDQAWTKEYKAPRPTDAKDGRTWFTRQQGPPYALTMTHAFARNGQWWLVGVAATGLPGEEQAVQRIVNDIWRQTP</sequence>
<keyword evidence="4" id="KW-1185">Reference proteome</keyword>
<organism evidence="3 4">
    <name type="scientific">Kribbella amoyensis</name>
    <dbReference type="NCBI Taxonomy" id="996641"/>
    <lineage>
        <taxon>Bacteria</taxon>
        <taxon>Bacillati</taxon>
        <taxon>Actinomycetota</taxon>
        <taxon>Actinomycetes</taxon>
        <taxon>Propionibacteriales</taxon>
        <taxon>Kribbellaceae</taxon>
        <taxon>Kribbella</taxon>
    </lineage>
</organism>
<dbReference type="EMBL" id="VIVK01000001">
    <property type="protein sequence ID" value="TWD80848.1"/>
    <property type="molecule type" value="Genomic_DNA"/>
</dbReference>
<protein>
    <submittedName>
        <fullName evidence="3">Uncharacterized protein</fullName>
    </submittedName>
</protein>
<dbReference type="RefSeq" id="WP_145805162.1">
    <property type="nucleotide sequence ID" value="NZ_VIVK01000001.1"/>
</dbReference>
<keyword evidence="2" id="KW-0812">Transmembrane</keyword>
<gene>
    <name evidence="3" type="ORF">FB561_1944</name>
</gene>
<feature type="transmembrane region" description="Helical" evidence="2">
    <location>
        <begin position="190"/>
        <end position="217"/>
    </location>
</feature>
<evidence type="ECO:0000256" key="2">
    <source>
        <dbReference type="SAM" id="Phobius"/>
    </source>
</evidence>
<feature type="region of interest" description="Disordered" evidence="1">
    <location>
        <begin position="135"/>
        <end position="184"/>
    </location>
</feature>
<dbReference type="AlphaFoldDB" id="A0A561BPQ6"/>
<evidence type="ECO:0000313" key="3">
    <source>
        <dbReference type="EMBL" id="TWD80848.1"/>
    </source>
</evidence>